<dbReference type="EMBL" id="OW240915">
    <property type="protein sequence ID" value="CAH2283846.1"/>
    <property type="molecule type" value="Genomic_DNA"/>
</dbReference>
<evidence type="ECO:0000313" key="2">
    <source>
        <dbReference type="Proteomes" id="UP001295444"/>
    </source>
</evidence>
<accession>A0AAD1RYP1</accession>
<proteinExistence type="predicted"/>
<dbReference type="AlphaFoldDB" id="A0AAD1RYP1"/>
<dbReference type="Proteomes" id="UP001295444">
    <property type="component" value="Chromosome 04"/>
</dbReference>
<keyword evidence="2" id="KW-1185">Reference proteome</keyword>
<evidence type="ECO:0000313" key="1">
    <source>
        <dbReference type="EMBL" id="CAH2283846.1"/>
    </source>
</evidence>
<protein>
    <submittedName>
        <fullName evidence="1">Uncharacterized protein</fullName>
    </submittedName>
</protein>
<reference evidence="1" key="1">
    <citation type="submission" date="2022-03" db="EMBL/GenBank/DDBJ databases">
        <authorList>
            <person name="Alioto T."/>
            <person name="Alioto T."/>
            <person name="Gomez Garrido J."/>
        </authorList>
    </citation>
    <scope>NUCLEOTIDE SEQUENCE</scope>
</reference>
<name>A0AAD1RYP1_PELCU</name>
<sequence>MTLNTELKMTGLVTAHNDLTDHMQSFSQQITDMEIKIMDAEDRARRNNLRLKGIPETVTQAELSPYVRDLFKTLIPEAPADMLLLDQVHCLVRLRYIPESVREMCF</sequence>
<gene>
    <name evidence="1" type="ORF">PECUL_23A010804</name>
</gene>
<organism evidence="1 2">
    <name type="scientific">Pelobates cultripes</name>
    <name type="common">Western spadefoot toad</name>
    <dbReference type="NCBI Taxonomy" id="61616"/>
    <lineage>
        <taxon>Eukaryota</taxon>
        <taxon>Metazoa</taxon>
        <taxon>Chordata</taxon>
        <taxon>Craniata</taxon>
        <taxon>Vertebrata</taxon>
        <taxon>Euteleostomi</taxon>
        <taxon>Amphibia</taxon>
        <taxon>Batrachia</taxon>
        <taxon>Anura</taxon>
        <taxon>Pelobatoidea</taxon>
        <taxon>Pelobatidae</taxon>
        <taxon>Pelobates</taxon>
    </lineage>
</organism>